<dbReference type="PROSITE" id="PS00092">
    <property type="entry name" value="N6_MTASE"/>
    <property type="match status" value="1"/>
</dbReference>
<keyword evidence="4" id="KW-0949">S-adenosyl-L-methionine</keyword>
<dbReference type="Pfam" id="PF07669">
    <property type="entry name" value="Eco57I"/>
    <property type="match status" value="1"/>
</dbReference>
<reference evidence="10" key="1">
    <citation type="journal article" date="2019" name="Int. J. Syst. Evol. Microbiol.">
        <title>The Global Catalogue of Microorganisms (GCM) 10K type strain sequencing project: providing services to taxonomists for standard genome sequencing and annotation.</title>
        <authorList>
            <consortium name="The Broad Institute Genomics Platform"/>
            <consortium name="The Broad Institute Genome Sequencing Center for Infectious Disease"/>
            <person name="Wu L."/>
            <person name="Ma J."/>
        </authorList>
    </citation>
    <scope>NUCLEOTIDE SEQUENCE [LARGE SCALE GENOMIC DNA]</scope>
    <source>
        <strain evidence="10">TBRC 4489</strain>
    </source>
</reference>
<dbReference type="NCBIfam" id="NF033451">
    <property type="entry name" value="BREX_2_MTaseX"/>
    <property type="match status" value="1"/>
</dbReference>
<dbReference type="EMBL" id="JBHSBM010000023">
    <property type="protein sequence ID" value="MFC4060595.1"/>
    <property type="molecule type" value="Genomic_DNA"/>
</dbReference>
<evidence type="ECO:0000256" key="3">
    <source>
        <dbReference type="ARBA" id="ARBA00022679"/>
    </source>
</evidence>
<dbReference type="GO" id="GO:0032259">
    <property type="term" value="P:methylation"/>
    <property type="evidence" value="ECO:0007669"/>
    <property type="project" value="UniProtKB-KW"/>
</dbReference>
<keyword evidence="2 9" id="KW-0489">Methyltransferase</keyword>
<proteinExistence type="predicted"/>
<dbReference type="Gene3D" id="3.40.50.150">
    <property type="entry name" value="Vaccinia Virus protein VP39"/>
    <property type="match status" value="1"/>
</dbReference>
<dbReference type="InterPro" id="IPR054277">
    <property type="entry name" value="DUF7008"/>
</dbReference>
<evidence type="ECO:0000259" key="7">
    <source>
        <dbReference type="Pfam" id="PF07669"/>
    </source>
</evidence>
<dbReference type="InterPro" id="IPR011639">
    <property type="entry name" value="MethylTrfase_TaqI-like_dom"/>
</dbReference>
<keyword evidence="10" id="KW-1185">Reference proteome</keyword>
<dbReference type="Proteomes" id="UP001595850">
    <property type="component" value="Unassembled WGS sequence"/>
</dbReference>
<dbReference type="RefSeq" id="WP_377289990.1">
    <property type="nucleotide sequence ID" value="NZ_JBHSBM010000023.1"/>
</dbReference>
<accession>A0ABV8IC34</accession>
<feature type="compositionally biased region" description="Basic and acidic residues" evidence="6">
    <location>
        <begin position="317"/>
        <end position="335"/>
    </location>
</feature>
<gene>
    <name evidence="9" type="primary">pglX</name>
    <name evidence="9" type="ORF">ACFOWE_20015</name>
</gene>
<name>A0ABV8IC34_9ACTN</name>
<dbReference type="EC" id="2.1.1.72" evidence="1"/>
<dbReference type="Pfam" id="PF22654">
    <property type="entry name" value="DUF7008"/>
    <property type="match status" value="1"/>
</dbReference>
<keyword evidence="3 9" id="KW-0808">Transferase</keyword>
<feature type="domain" description="DUF7008" evidence="8">
    <location>
        <begin position="812"/>
        <end position="1186"/>
    </location>
</feature>
<comment type="caution">
    <text evidence="9">The sequence shown here is derived from an EMBL/GenBank/DDBJ whole genome shotgun (WGS) entry which is preliminary data.</text>
</comment>
<evidence type="ECO:0000256" key="6">
    <source>
        <dbReference type="SAM" id="MobiDB-lite"/>
    </source>
</evidence>
<comment type="catalytic activity">
    <reaction evidence="5">
        <text>a 2'-deoxyadenosine in DNA + S-adenosyl-L-methionine = an N(6)-methyl-2'-deoxyadenosine in DNA + S-adenosyl-L-homocysteine + H(+)</text>
        <dbReference type="Rhea" id="RHEA:15197"/>
        <dbReference type="Rhea" id="RHEA-COMP:12418"/>
        <dbReference type="Rhea" id="RHEA-COMP:12419"/>
        <dbReference type="ChEBI" id="CHEBI:15378"/>
        <dbReference type="ChEBI" id="CHEBI:57856"/>
        <dbReference type="ChEBI" id="CHEBI:59789"/>
        <dbReference type="ChEBI" id="CHEBI:90615"/>
        <dbReference type="ChEBI" id="CHEBI:90616"/>
        <dbReference type="EC" id="2.1.1.72"/>
    </reaction>
</comment>
<evidence type="ECO:0000256" key="4">
    <source>
        <dbReference type="ARBA" id="ARBA00022691"/>
    </source>
</evidence>
<evidence type="ECO:0000313" key="9">
    <source>
        <dbReference type="EMBL" id="MFC4060595.1"/>
    </source>
</evidence>
<organism evidence="9 10">
    <name type="scientific">Planomonospora corallina</name>
    <dbReference type="NCBI Taxonomy" id="1806052"/>
    <lineage>
        <taxon>Bacteria</taxon>
        <taxon>Bacillati</taxon>
        <taxon>Actinomycetota</taxon>
        <taxon>Actinomycetes</taxon>
        <taxon>Streptosporangiales</taxon>
        <taxon>Streptosporangiaceae</taxon>
        <taxon>Planomonospora</taxon>
    </lineage>
</organism>
<dbReference type="SUPFAM" id="SSF53335">
    <property type="entry name" value="S-adenosyl-L-methionine-dependent methyltransferases"/>
    <property type="match status" value="1"/>
</dbReference>
<evidence type="ECO:0000259" key="8">
    <source>
        <dbReference type="Pfam" id="PF22654"/>
    </source>
</evidence>
<feature type="region of interest" description="Disordered" evidence="6">
    <location>
        <begin position="307"/>
        <end position="337"/>
    </location>
</feature>
<dbReference type="InterPro" id="IPR029063">
    <property type="entry name" value="SAM-dependent_MTases_sf"/>
</dbReference>
<dbReference type="PANTHER" id="PTHR33841:SF1">
    <property type="entry name" value="DNA METHYLTRANSFERASE A"/>
    <property type="match status" value="1"/>
</dbReference>
<evidence type="ECO:0000256" key="1">
    <source>
        <dbReference type="ARBA" id="ARBA00011900"/>
    </source>
</evidence>
<dbReference type="GO" id="GO:0009007">
    <property type="term" value="F:site-specific DNA-methyltransferase (adenine-specific) activity"/>
    <property type="evidence" value="ECO:0007669"/>
    <property type="project" value="UniProtKB-EC"/>
</dbReference>
<evidence type="ECO:0000313" key="10">
    <source>
        <dbReference type="Proteomes" id="UP001595850"/>
    </source>
</evidence>
<dbReference type="InterPro" id="IPR002052">
    <property type="entry name" value="DNA_methylase_N6_adenine_CS"/>
</dbReference>
<evidence type="ECO:0000256" key="2">
    <source>
        <dbReference type="ARBA" id="ARBA00022603"/>
    </source>
</evidence>
<protein>
    <recommendedName>
        <fullName evidence="1">site-specific DNA-methyltransferase (adenine-specific)</fullName>
        <ecNumber evidence="1">2.1.1.72</ecNumber>
    </recommendedName>
</protein>
<feature type="domain" description="Type II methyltransferase M.TaqI-like" evidence="7">
    <location>
        <begin position="258"/>
        <end position="443"/>
    </location>
</feature>
<dbReference type="InterPro" id="IPR050953">
    <property type="entry name" value="N4_N6_ade-DNA_methylase"/>
</dbReference>
<dbReference type="PANTHER" id="PTHR33841">
    <property type="entry name" value="DNA METHYLTRANSFERASE YEEA-RELATED"/>
    <property type="match status" value="1"/>
</dbReference>
<feature type="region of interest" description="Disordered" evidence="6">
    <location>
        <begin position="23"/>
        <end position="54"/>
    </location>
</feature>
<sequence length="1190" mass="134079">MIDRTALLADLRRQTAELKAHLLDSWTAEPPGEPARGARRSATPSSEREERADRTATAWVLGTVLLRFCEDNGLIEPVFVTGPGERSEQAIHRQGEYFRDRPRDNDRDRLRTAFAEVTAALAPVRIFPDQEEPIPHEAAGSLLAFWRRRDENGELIHDFTDPEWSTDFLGDLYQDLSETARKTYALVRTPAFVSEFILDRTLGPALEEFGPDGFRMIDPVCGSGGFLLGAFHRLLSEWQRAAPGMDRWEAVRRSAASVHGVDLNPNAVTIARFRLLVAAMKAGEVRRLTGLPPLVLPVAVGDSLLDGRHGPGRPAVLRRDESADPRSPSDGDVRRYSPSGTDLLAAGSYHAVVGNPPYLTVRDKRMNEAYRDAYADVCSGKYTLTVPFAQRFFQLARPANPSGEGAGHVGQLTANSFMKREFGRSLIENFLSEIDLTQVVDTSGAYIPGHGTPTVILFGRNRPARSTPVTAVVGLRGEPDLPADPARGRVWQSILAQSSGMVREDEWTQTLLLDRAALRSFPWNLTDSTTTAILRSMGDGNRLGARVARIGYVATTGADDVFIAPPASFRRMSLEKEEPVRVITGSEVRDWTVTPVMEAFRPEEIRVGLPRVPREQLERLWPYRTVLGHRANHSGGSYFQAGRAWYGWHHVTGTRGAHDWSIVFPWVATHPHFSVLRTSDVVPLHSAPVIKLPKPAWEVDHKQLAALLNSSAVCFWLKQHSQRKGQSGPDQLGSSEPWTDFYEFTSTRLADLPLPPDRWSGDRWSRHATTLDDHAQALAAAVPAEVLRSSLPPSREALEEARARWTRLREKMIALQEELDWEIYGRYGLLPDSQDLLADSEGADVPRVRPGERAFEIVLARRLSSGTIETDWFERHGLAPVTTVPEDWPHAYRNVVLRRIDAIERNAVLGVLERPEFKRRWASEGWDRLLSDALRTWLLDRCESSELWYGLRDGWRHPRPLTVAELAGLLRQDDEFVRAADFYAPRRTVEQVLRDLLADQHVPYLAALRLRESGLRKRAAWEEVWDLQRQEDELRRRSGDRAADRLRDTIPVPPRYTAADFLKTGYWSHRGKLDVPKERFISYPGVARGGDLLIGWSGWNLRDRARVLLDLAEAQERENPSAETVIPLAAGLLELEPWLIHPDGGYHYRPTVEAVRACLDRVRTRHALSEEALRAWRPPKPSRGRPRKNL</sequence>
<dbReference type="PRINTS" id="PR00507">
    <property type="entry name" value="N12N6MTFRASE"/>
</dbReference>
<evidence type="ECO:0000256" key="5">
    <source>
        <dbReference type="ARBA" id="ARBA00047942"/>
    </source>
</evidence>